<dbReference type="Gene3D" id="1.10.101.10">
    <property type="entry name" value="PGBD-like superfamily/PGBD"/>
    <property type="match status" value="2"/>
</dbReference>
<evidence type="ECO:0000256" key="1">
    <source>
        <dbReference type="SAM" id="SignalP"/>
    </source>
</evidence>
<dbReference type="InterPro" id="IPR016047">
    <property type="entry name" value="M23ase_b-sheet_dom"/>
</dbReference>
<dbReference type="Pfam" id="PF01551">
    <property type="entry name" value="Peptidase_M23"/>
    <property type="match status" value="1"/>
</dbReference>
<dbReference type="InterPro" id="IPR050570">
    <property type="entry name" value="Cell_wall_metabolism_enzyme"/>
</dbReference>
<accession>A0A346Y179</accession>
<evidence type="ECO:0000259" key="3">
    <source>
        <dbReference type="Pfam" id="PF01551"/>
    </source>
</evidence>
<dbReference type="GO" id="GO:0004222">
    <property type="term" value="F:metalloendopeptidase activity"/>
    <property type="evidence" value="ECO:0007669"/>
    <property type="project" value="TreeGrafter"/>
</dbReference>
<dbReference type="InterPro" id="IPR002477">
    <property type="entry name" value="Peptidoglycan-bd-like"/>
</dbReference>
<keyword evidence="5" id="KW-1185">Reference proteome</keyword>
<evidence type="ECO:0000259" key="2">
    <source>
        <dbReference type="Pfam" id="PF01471"/>
    </source>
</evidence>
<dbReference type="Proteomes" id="UP000264006">
    <property type="component" value="Chromosome"/>
</dbReference>
<dbReference type="PANTHER" id="PTHR21666">
    <property type="entry name" value="PEPTIDASE-RELATED"/>
    <property type="match status" value="1"/>
</dbReference>
<feature type="chain" id="PRO_5016790773" evidence="1">
    <location>
        <begin position="30"/>
        <end position="373"/>
    </location>
</feature>
<dbReference type="AlphaFoldDB" id="A0A346Y179"/>
<dbReference type="Gene3D" id="2.70.70.10">
    <property type="entry name" value="Glucose Permease (Domain IIA)"/>
    <property type="match status" value="1"/>
</dbReference>
<organism evidence="4 5">
    <name type="scientific">Euzebya pacifica</name>
    <dbReference type="NCBI Taxonomy" id="1608957"/>
    <lineage>
        <taxon>Bacteria</taxon>
        <taxon>Bacillati</taxon>
        <taxon>Actinomycetota</taxon>
        <taxon>Nitriliruptoria</taxon>
        <taxon>Euzebyales</taxon>
    </lineage>
</organism>
<dbReference type="KEGG" id="euz:DVS28_a3553"/>
<feature type="domain" description="Peptidoglycan binding-like" evidence="2">
    <location>
        <begin position="218"/>
        <end position="274"/>
    </location>
</feature>
<dbReference type="InterPro" id="IPR036365">
    <property type="entry name" value="PGBD-like_sf"/>
</dbReference>
<evidence type="ECO:0000313" key="5">
    <source>
        <dbReference type="Proteomes" id="UP000264006"/>
    </source>
</evidence>
<dbReference type="CDD" id="cd12797">
    <property type="entry name" value="M23_peptidase"/>
    <property type="match status" value="1"/>
</dbReference>
<dbReference type="PANTHER" id="PTHR21666:SF268">
    <property type="entry name" value="PEPTIDASE M23 DOMAIN-CONTAINING PROTEIN"/>
    <property type="match status" value="1"/>
</dbReference>
<dbReference type="SUPFAM" id="SSF47090">
    <property type="entry name" value="PGBD-like"/>
    <property type="match status" value="2"/>
</dbReference>
<dbReference type="InterPro" id="IPR011055">
    <property type="entry name" value="Dup_hybrid_motif"/>
</dbReference>
<dbReference type="SUPFAM" id="SSF51261">
    <property type="entry name" value="Duplicated hybrid motif"/>
    <property type="match status" value="1"/>
</dbReference>
<feature type="domain" description="Peptidoglycan binding-like" evidence="2">
    <location>
        <begin position="310"/>
        <end position="370"/>
    </location>
</feature>
<protein>
    <submittedName>
        <fullName evidence="4">N-acetylmuramoyl-L-alanine amidase</fullName>
    </submittedName>
</protein>
<keyword evidence="1" id="KW-0732">Signal</keyword>
<dbReference type="RefSeq" id="WP_164710686.1">
    <property type="nucleotide sequence ID" value="NZ_CP031165.1"/>
</dbReference>
<dbReference type="Pfam" id="PF01471">
    <property type="entry name" value="PG_binding_1"/>
    <property type="match status" value="2"/>
</dbReference>
<sequence length="373" mass="39902">MHRDFPLVGAVVLLIVLPLVLLNVSHASAAPDRNAVLDLAFPVAGSSTYDDTYTANRDGGDRRHQATDIFGVKGQAVHAVVSGEICFAPGIDEPMPGYGYMLRICRDGVTYSYIHLNNDTPGTDDGQGGHERAYAPGIRVGVQVTRGQLIGWLGDSGNAEDTPPHLHFSIFDTAFEDPELERAPWRQHYRNPYPSLVAAEARGEVPGATSGAIRLGHRGEAVQAWQEALNRALDAGLGTDGVFGPATDAATRAFQEARGLEVDGIVGPATLAAIETVTGTPVAAAGDDPQQVSDGTFPGRLLRLTDPMLRGEDVREWQARMRERGWRGADGAPLEVDGWFGPDSDRAARLFQEEKGLTVDGVIGPSTWAATFD</sequence>
<proteinExistence type="predicted"/>
<feature type="domain" description="M23ase beta-sheet core" evidence="3">
    <location>
        <begin position="63"/>
        <end position="171"/>
    </location>
</feature>
<dbReference type="EMBL" id="CP031165">
    <property type="protein sequence ID" value="AXV08226.1"/>
    <property type="molecule type" value="Genomic_DNA"/>
</dbReference>
<feature type="signal peptide" evidence="1">
    <location>
        <begin position="1"/>
        <end position="29"/>
    </location>
</feature>
<gene>
    <name evidence="4" type="ORF">DVS28_a3553</name>
</gene>
<name>A0A346Y179_9ACTN</name>
<reference evidence="4 5" key="1">
    <citation type="submission" date="2018-09" db="EMBL/GenBank/DDBJ databases">
        <title>Complete genome sequence of Euzebya sp. DY32-46 isolated from seawater of Pacific Ocean.</title>
        <authorList>
            <person name="Xu L."/>
            <person name="Wu Y.-H."/>
            <person name="Xu X.-W."/>
        </authorList>
    </citation>
    <scope>NUCLEOTIDE SEQUENCE [LARGE SCALE GENOMIC DNA]</scope>
    <source>
        <strain evidence="4 5">DY32-46</strain>
    </source>
</reference>
<dbReference type="InterPro" id="IPR036366">
    <property type="entry name" value="PGBDSf"/>
</dbReference>
<evidence type="ECO:0000313" key="4">
    <source>
        <dbReference type="EMBL" id="AXV08226.1"/>
    </source>
</evidence>